<dbReference type="AlphaFoldDB" id="A0A829D3L9"/>
<gene>
    <name evidence="1" type="ORF">LEP1GSC029_3289</name>
</gene>
<reference evidence="1 2" key="1">
    <citation type="submission" date="2013-02" db="EMBL/GenBank/DDBJ databases">
        <authorList>
            <person name="Harkins D.M."/>
            <person name="Durkin A.S."/>
            <person name="Brinkac L.M."/>
            <person name="Haft D.H."/>
            <person name="Selengut J.D."/>
            <person name="Sanka R."/>
            <person name="DePew J."/>
            <person name="Purushe J."/>
            <person name="Whelen A.C."/>
            <person name="Vinetz J.M."/>
            <person name="Sutton G.G."/>
            <person name="Nierman W.C."/>
            <person name="Fouts D.E."/>
        </authorList>
    </citation>
    <scope>NUCLEOTIDE SEQUENCE [LARGE SCALE GENOMIC DNA]</scope>
    <source>
        <strain evidence="1 2">2002000626</strain>
    </source>
</reference>
<accession>A0A829D3L9</accession>
<sequence>MWRIITGAYKPLNFVGTPQYLLEISKVSSFIFFEILGQFLIPTKNFL</sequence>
<dbReference type="Proteomes" id="UP000012329">
    <property type="component" value="Unassembled WGS sequence"/>
</dbReference>
<organism evidence="1 2">
    <name type="scientific">Leptospira interrogans str. 2002000626</name>
    <dbReference type="NCBI Taxonomy" id="996803"/>
    <lineage>
        <taxon>Bacteria</taxon>
        <taxon>Pseudomonadati</taxon>
        <taxon>Spirochaetota</taxon>
        <taxon>Spirochaetia</taxon>
        <taxon>Leptospirales</taxon>
        <taxon>Leptospiraceae</taxon>
        <taxon>Leptospira</taxon>
    </lineage>
</organism>
<protein>
    <submittedName>
        <fullName evidence="1">Uncharacterized protein</fullName>
    </submittedName>
</protein>
<evidence type="ECO:0000313" key="2">
    <source>
        <dbReference type="Proteomes" id="UP000012329"/>
    </source>
</evidence>
<dbReference type="EMBL" id="AFJL02000171">
    <property type="protein sequence ID" value="EMY03690.1"/>
    <property type="molecule type" value="Genomic_DNA"/>
</dbReference>
<evidence type="ECO:0000313" key="1">
    <source>
        <dbReference type="EMBL" id="EMY03690.1"/>
    </source>
</evidence>
<comment type="caution">
    <text evidence="1">The sequence shown here is derived from an EMBL/GenBank/DDBJ whole genome shotgun (WGS) entry which is preliminary data.</text>
</comment>
<proteinExistence type="predicted"/>
<name>A0A829D3L9_LEPIR</name>